<name>A0A2Z4FP89_9DELT</name>
<evidence type="ECO:0000313" key="2">
    <source>
        <dbReference type="Proteomes" id="UP000249799"/>
    </source>
</evidence>
<sequence length="226" mass="25271">MELAMVDDTRWVGAKIEWQRRGRVRLRRLSSADLGLLSQARGATMGRAQIFEAWPKPASVDALMREYPELQLAVEVDQRVVGGLLCQPVRSASAEVLHPWSRREPLVARAEEKRSSGEEVLRGTGAVLLASVSAREAQMALRVGRQLLVQQRGAESTISVVRSVGWRDWSEARGPVSAEAYLQQVHARAVEDARLSVFLDAGYVMRGYWQVGDAIDVMMCWTYRAH</sequence>
<dbReference type="EMBL" id="CP030032">
    <property type="protein sequence ID" value="AWV90565.1"/>
    <property type="molecule type" value="Genomic_DNA"/>
</dbReference>
<dbReference type="AlphaFoldDB" id="A0A2Z4FP89"/>
<dbReference type="KEGG" id="bsed:DN745_15010"/>
<evidence type="ECO:0008006" key="3">
    <source>
        <dbReference type="Google" id="ProtNLM"/>
    </source>
</evidence>
<protein>
    <recommendedName>
        <fullName evidence="3">N-acetyltransferase domain-containing protein</fullName>
    </recommendedName>
</protein>
<dbReference type="Gene3D" id="3.40.630.30">
    <property type="match status" value="1"/>
</dbReference>
<reference evidence="1 2" key="1">
    <citation type="submission" date="2018-06" db="EMBL/GenBank/DDBJ databases">
        <title>Lujinxingia sediminis gen. nov. sp. nov., a new facultative anaerobic member of the class Deltaproteobacteria, and proposal of Lujinxingaceae fam. nov.</title>
        <authorList>
            <person name="Guo L.-Y."/>
            <person name="Li C.-M."/>
            <person name="Wang S."/>
            <person name="Du Z.-J."/>
        </authorList>
    </citation>
    <scope>NUCLEOTIDE SEQUENCE [LARGE SCALE GENOMIC DNA]</scope>
    <source>
        <strain evidence="1 2">FA350</strain>
    </source>
</reference>
<gene>
    <name evidence="1" type="ORF">DN745_15010</name>
</gene>
<accession>A0A2Z4FP89</accession>
<organism evidence="1 2">
    <name type="scientific">Bradymonas sediminis</name>
    <dbReference type="NCBI Taxonomy" id="1548548"/>
    <lineage>
        <taxon>Bacteria</taxon>
        <taxon>Deltaproteobacteria</taxon>
        <taxon>Bradymonadales</taxon>
        <taxon>Bradymonadaceae</taxon>
        <taxon>Bradymonas</taxon>
    </lineage>
</organism>
<dbReference type="Proteomes" id="UP000249799">
    <property type="component" value="Chromosome"/>
</dbReference>
<evidence type="ECO:0000313" key="1">
    <source>
        <dbReference type="EMBL" id="AWV90565.1"/>
    </source>
</evidence>
<keyword evidence="2" id="KW-1185">Reference proteome</keyword>
<proteinExistence type="predicted"/>